<evidence type="ECO:0000256" key="2">
    <source>
        <dbReference type="SAM" id="Phobius"/>
    </source>
</evidence>
<organism evidence="3">
    <name type="scientific">Timema cristinae</name>
    <name type="common">Walking stick</name>
    <dbReference type="NCBI Taxonomy" id="61476"/>
    <lineage>
        <taxon>Eukaryota</taxon>
        <taxon>Metazoa</taxon>
        <taxon>Ecdysozoa</taxon>
        <taxon>Arthropoda</taxon>
        <taxon>Hexapoda</taxon>
        <taxon>Insecta</taxon>
        <taxon>Pterygota</taxon>
        <taxon>Neoptera</taxon>
        <taxon>Polyneoptera</taxon>
        <taxon>Phasmatodea</taxon>
        <taxon>Timematodea</taxon>
        <taxon>Timematoidea</taxon>
        <taxon>Timematidae</taxon>
        <taxon>Timema</taxon>
    </lineage>
</organism>
<keyword evidence="2" id="KW-0472">Membrane</keyword>
<feature type="compositionally biased region" description="Basic and acidic residues" evidence="1">
    <location>
        <begin position="122"/>
        <end position="133"/>
    </location>
</feature>
<keyword evidence="2" id="KW-0812">Transmembrane</keyword>
<feature type="region of interest" description="Disordered" evidence="1">
    <location>
        <begin position="108"/>
        <end position="137"/>
    </location>
</feature>
<sequence>MALHDYQIVMYLDVINNYFEEEANQVVLIQRRHKELVWQDIFPLLEIDNPETQELPLLHLQQMLTTLQFYATEGLQFPTREAELEAVQVLFYDKANFHGVLNQRDCTHIPVQSPRGPNGELVRSEVPKRDAGDGPRPVLISSTVSSTSCLFLLDLTMSPMSAQVIQSAKFLNTTPLSIKRPNAKDMKLSSVLDPVVRCINKIQARVLNRREFRELLEVKVVGLQFIPVLLSSVFCTLVHFPLYHRGCYKQKYKSTYFLLDFRTSHDVYDQ</sequence>
<evidence type="ECO:0000256" key="1">
    <source>
        <dbReference type="SAM" id="MobiDB-lite"/>
    </source>
</evidence>
<dbReference type="AlphaFoldDB" id="A0A7R9CZ39"/>
<reference evidence="3" key="1">
    <citation type="submission" date="2020-11" db="EMBL/GenBank/DDBJ databases">
        <authorList>
            <person name="Tran Van P."/>
        </authorList>
    </citation>
    <scope>NUCLEOTIDE SEQUENCE</scope>
</reference>
<name>A0A7R9CZ39_TIMCR</name>
<dbReference type="EMBL" id="OC319322">
    <property type="protein sequence ID" value="CAD7405036.1"/>
    <property type="molecule type" value="Genomic_DNA"/>
</dbReference>
<protein>
    <submittedName>
        <fullName evidence="3">Uncharacterized protein</fullName>
    </submittedName>
</protein>
<proteinExistence type="predicted"/>
<gene>
    <name evidence="3" type="ORF">TCEB3V08_LOCUS7791</name>
</gene>
<evidence type="ECO:0000313" key="3">
    <source>
        <dbReference type="EMBL" id="CAD7405036.1"/>
    </source>
</evidence>
<keyword evidence="2" id="KW-1133">Transmembrane helix</keyword>
<accession>A0A7R9CZ39</accession>
<feature type="transmembrane region" description="Helical" evidence="2">
    <location>
        <begin position="221"/>
        <end position="243"/>
    </location>
</feature>